<accession>A0AAV9B3N3</accession>
<feature type="region of interest" description="Disordered" evidence="1">
    <location>
        <begin position="121"/>
        <end position="140"/>
    </location>
</feature>
<dbReference type="Proteomes" id="UP001179952">
    <property type="component" value="Unassembled WGS sequence"/>
</dbReference>
<sequence>MATRSSTYHDREGSIEGEINRGRDAAMELQNLLSSPNGGDQWEAQAVMLIEDVLRSFAKTLSVLKSNRVSDVSNLSSSPTVNNGRKRKRCANGSITWSVNSVLPLDDRQSWNKYGQKKINGATTNVPMKKPAQPRNKCNN</sequence>
<proteinExistence type="predicted"/>
<reference evidence="2" key="1">
    <citation type="journal article" date="2023" name="Nat. Commun.">
        <title>Diploid and tetraploid genomes of Acorus and the evolution of monocots.</title>
        <authorList>
            <person name="Ma L."/>
            <person name="Liu K.W."/>
            <person name="Li Z."/>
            <person name="Hsiao Y.Y."/>
            <person name="Qi Y."/>
            <person name="Fu T."/>
            <person name="Tang G.D."/>
            <person name="Zhang D."/>
            <person name="Sun W.H."/>
            <person name="Liu D.K."/>
            <person name="Li Y."/>
            <person name="Chen G.Z."/>
            <person name="Liu X.D."/>
            <person name="Liao X.Y."/>
            <person name="Jiang Y.T."/>
            <person name="Yu X."/>
            <person name="Hao Y."/>
            <person name="Huang J."/>
            <person name="Zhao X.W."/>
            <person name="Ke S."/>
            <person name="Chen Y.Y."/>
            <person name="Wu W.L."/>
            <person name="Hsu J.L."/>
            <person name="Lin Y.F."/>
            <person name="Huang M.D."/>
            <person name="Li C.Y."/>
            <person name="Huang L."/>
            <person name="Wang Z.W."/>
            <person name="Zhao X."/>
            <person name="Zhong W.Y."/>
            <person name="Peng D.H."/>
            <person name="Ahmad S."/>
            <person name="Lan S."/>
            <person name="Zhang J.S."/>
            <person name="Tsai W.C."/>
            <person name="Van de Peer Y."/>
            <person name="Liu Z.J."/>
        </authorList>
    </citation>
    <scope>NUCLEOTIDE SEQUENCE</scope>
    <source>
        <strain evidence="2">SCP</strain>
    </source>
</reference>
<keyword evidence="3" id="KW-1185">Reference proteome</keyword>
<protein>
    <submittedName>
        <fullName evidence="2">Uncharacterized protein</fullName>
    </submittedName>
</protein>
<reference evidence="2" key="2">
    <citation type="submission" date="2023-06" db="EMBL/GenBank/DDBJ databases">
        <authorList>
            <person name="Ma L."/>
            <person name="Liu K.-W."/>
            <person name="Li Z."/>
            <person name="Hsiao Y.-Y."/>
            <person name="Qi Y."/>
            <person name="Fu T."/>
            <person name="Tang G."/>
            <person name="Zhang D."/>
            <person name="Sun W.-H."/>
            <person name="Liu D.-K."/>
            <person name="Li Y."/>
            <person name="Chen G.-Z."/>
            <person name="Liu X.-D."/>
            <person name="Liao X.-Y."/>
            <person name="Jiang Y.-T."/>
            <person name="Yu X."/>
            <person name="Hao Y."/>
            <person name="Huang J."/>
            <person name="Zhao X.-W."/>
            <person name="Ke S."/>
            <person name="Chen Y.-Y."/>
            <person name="Wu W.-L."/>
            <person name="Hsu J.-L."/>
            <person name="Lin Y.-F."/>
            <person name="Huang M.-D."/>
            <person name="Li C.-Y."/>
            <person name="Huang L."/>
            <person name="Wang Z.-W."/>
            <person name="Zhao X."/>
            <person name="Zhong W.-Y."/>
            <person name="Peng D.-H."/>
            <person name="Ahmad S."/>
            <person name="Lan S."/>
            <person name="Zhang J.-S."/>
            <person name="Tsai W.-C."/>
            <person name="Van De Peer Y."/>
            <person name="Liu Z.-J."/>
        </authorList>
    </citation>
    <scope>NUCLEOTIDE SEQUENCE</scope>
    <source>
        <strain evidence="2">SCP</strain>
        <tissue evidence="2">Leaves</tissue>
    </source>
</reference>
<feature type="compositionally biased region" description="Basic and acidic residues" evidence="1">
    <location>
        <begin position="7"/>
        <end position="21"/>
    </location>
</feature>
<gene>
    <name evidence="2" type="ORF">QJS04_geneDACA005817</name>
</gene>
<evidence type="ECO:0000313" key="2">
    <source>
        <dbReference type="EMBL" id="KAK1271363.1"/>
    </source>
</evidence>
<organism evidence="2 3">
    <name type="scientific">Acorus gramineus</name>
    <name type="common">Dwarf sweet flag</name>
    <dbReference type="NCBI Taxonomy" id="55184"/>
    <lineage>
        <taxon>Eukaryota</taxon>
        <taxon>Viridiplantae</taxon>
        <taxon>Streptophyta</taxon>
        <taxon>Embryophyta</taxon>
        <taxon>Tracheophyta</taxon>
        <taxon>Spermatophyta</taxon>
        <taxon>Magnoliopsida</taxon>
        <taxon>Liliopsida</taxon>
        <taxon>Acoraceae</taxon>
        <taxon>Acorus</taxon>
    </lineage>
</organism>
<evidence type="ECO:0000313" key="3">
    <source>
        <dbReference type="Proteomes" id="UP001179952"/>
    </source>
</evidence>
<name>A0AAV9B3N3_ACOGR</name>
<evidence type="ECO:0000256" key="1">
    <source>
        <dbReference type="SAM" id="MobiDB-lite"/>
    </source>
</evidence>
<feature type="region of interest" description="Disordered" evidence="1">
    <location>
        <begin position="1"/>
        <end position="21"/>
    </location>
</feature>
<dbReference type="AlphaFoldDB" id="A0AAV9B3N3"/>
<dbReference type="EMBL" id="JAUJYN010000005">
    <property type="protein sequence ID" value="KAK1271363.1"/>
    <property type="molecule type" value="Genomic_DNA"/>
</dbReference>
<comment type="caution">
    <text evidence="2">The sequence shown here is derived from an EMBL/GenBank/DDBJ whole genome shotgun (WGS) entry which is preliminary data.</text>
</comment>